<gene>
    <name evidence="2" type="ORF">Slin15195_G043960</name>
</gene>
<organism evidence="2 3">
    <name type="scientific">Septoria linicola</name>
    <dbReference type="NCBI Taxonomy" id="215465"/>
    <lineage>
        <taxon>Eukaryota</taxon>
        <taxon>Fungi</taxon>
        <taxon>Dikarya</taxon>
        <taxon>Ascomycota</taxon>
        <taxon>Pezizomycotina</taxon>
        <taxon>Dothideomycetes</taxon>
        <taxon>Dothideomycetidae</taxon>
        <taxon>Mycosphaerellales</taxon>
        <taxon>Mycosphaerellaceae</taxon>
        <taxon>Septoria</taxon>
    </lineage>
</organism>
<protein>
    <submittedName>
        <fullName evidence="2">F-box domain-containing protein</fullName>
    </submittedName>
</protein>
<evidence type="ECO:0000313" key="2">
    <source>
        <dbReference type="EMBL" id="USW51077.1"/>
    </source>
</evidence>
<evidence type="ECO:0000256" key="1">
    <source>
        <dbReference type="SAM" id="Coils"/>
    </source>
</evidence>
<keyword evidence="1" id="KW-0175">Coiled coil</keyword>
<dbReference type="Proteomes" id="UP001056384">
    <property type="component" value="Chromosome 3"/>
</dbReference>
<feature type="coiled-coil region" evidence="1">
    <location>
        <begin position="261"/>
        <end position="292"/>
    </location>
</feature>
<keyword evidence="3" id="KW-1185">Reference proteome</keyword>
<proteinExistence type="predicted"/>
<reference evidence="2" key="1">
    <citation type="submission" date="2022-06" db="EMBL/GenBank/DDBJ databases">
        <title>Complete genome sequences of two strains of the flax pathogen Septoria linicola.</title>
        <authorList>
            <person name="Lapalu N."/>
            <person name="Simon A."/>
            <person name="Demenou B."/>
            <person name="Paumier D."/>
            <person name="Guillot M.-P."/>
            <person name="Gout L."/>
            <person name="Valade R."/>
        </authorList>
    </citation>
    <scope>NUCLEOTIDE SEQUENCE</scope>
    <source>
        <strain evidence="2">SE15195</strain>
    </source>
</reference>
<dbReference type="AlphaFoldDB" id="A0A9Q9EII3"/>
<evidence type="ECO:0000313" key="3">
    <source>
        <dbReference type="Proteomes" id="UP001056384"/>
    </source>
</evidence>
<sequence>MLAGRNDNSDTQQLDTAAFMAEQGKDESVTPGIRVLSDARLLETILQQLPIPPLRRRETPHPLEPWQHGTPKIKCLPERAQRPLLTLFVLRRVCKTWLNAINASPALKRCMGLEMYVRTPDAPWYQERSYQWSSGKCHDMSSRKQAEQGGVQYAPFLWFLHLSGMPIQHRDGANIIAGHRLAKRNQRRYWQSFFAPGMKAALSDPHASWRKIMLSAHQDADPLQYHLVARDLRYLSRQSWTYSATKESTLGDFHDWYCSAVSDMEKTYQRKSEEYVKREEEEERERQALEQRQHAALCPREGSACAVCENEQPHSIAAQPFLTTHLPARAFGITEILEMILLRLTPTKQNKDIR</sequence>
<accession>A0A9Q9EII3</accession>
<dbReference type="EMBL" id="CP099420">
    <property type="protein sequence ID" value="USW51077.1"/>
    <property type="molecule type" value="Genomic_DNA"/>
</dbReference>
<name>A0A9Q9EII3_9PEZI</name>